<feature type="compositionally biased region" description="Acidic residues" evidence="1">
    <location>
        <begin position="323"/>
        <end position="340"/>
    </location>
</feature>
<feature type="compositionally biased region" description="Basic and acidic residues" evidence="1">
    <location>
        <begin position="312"/>
        <end position="322"/>
    </location>
</feature>
<feature type="domain" description="DUF6589" evidence="2">
    <location>
        <begin position="216"/>
        <end position="653"/>
    </location>
</feature>
<dbReference type="STRING" id="765915.A0A1Y2HXU3"/>
<organism evidence="3 4">
    <name type="scientific">Catenaria anguillulae PL171</name>
    <dbReference type="NCBI Taxonomy" id="765915"/>
    <lineage>
        <taxon>Eukaryota</taxon>
        <taxon>Fungi</taxon>
        <taxon>Fungi incertae sedis</taxon>
        <taxon>Blastocladiomycota</taxon>
        <taxon>Blastocladiomycetes</taxon>
        <taxon>Blastocladiales</taxon>
        <taxon>Catenariaceae</taxon>
        <taxon>Catenaria</taxon>
    </lineage>
</organism>
<dbReference type="OrthoDB" id="3207600at2759"/>
<dbReference type="AlphaFoldDB" id="A0A1Y2HXU3"/>
<reference evidence="3 4" key="1">
    <citation type="submission" date="2016-07" db="EMBL/GenBank/DDBJ databases">
        <title>Pervasive Adenine N6-methylation of Active Genes in Fungi.</title>
        <authorList>
            <consortium name="DOE Joint Genome Institute"/>
            <person name="Mondo S.J."/>
            <person name="Dannebaum R.O."/>
            <person name="Kuo R.C."/>
            <person name="Labutti K."/>
            <person name="Haridas S."/>
            <person name="Kuo A."/>
            <person name="Salamov A."/>
            <person name="Ahrendt S.R."/>
            <person name="Lipzen A."/>
            <person name="Sullivan W."/>
            <person name="Andreopoulos W.B."/>
            <person name="Clum A."/>
            <person name="Lindquist E."/>
            <person name="Daum C."/>
            <person name="Ramamoorthy G.K."/>
            <person name="Gryganskyi A."/>
            <person name="Culley D."/>
            <person name="Magnuson J.K."/>
            <person name="James T.Y."/>
            <person name="O'Malley M.A."/>
            <person name="Stajich J.E."/>
            <person name="Spatafora J.W."/>
            <person name="Visel A."/>
            <person name="Grigoriev I.V."/>
        </authorList>
    </citation>
    <scope>NUCLEOTIDE SEQUENCE [LARGE SCALE GENOMIC DNA]</scope>
    <source>
        <strain evidence="3 4">PL171</strain>
    </source>
</reference>
<keyword evidence="4" id="KW-1185">Reference proteome</keyword>
<feature type="region of interest" description="Disordered" evidence="1">
    <location>
        <begin position="312"/>
        <end position="340"/>
    </location>
</feature>
<evidence type="ECO:0000313" key="3">
    <source>
        <dbReference type="EMBL" id="ORZ39329.1"/>
    </source>
</evidence>
<evidence type="ECO:0000313" key="4">
    <source>
        <dbReference type="Proteomes" id="UP000193411"/>
    </source>
</evidence>
<protein>
    <recommendedName>
        <fullName evidence="2">DUF6589 domain-containing protein</fullName>
    </recommendedName>
</protein>
<evidence type="ECO:0000256" key="1">
    <source>
        <dbReference type="SAM" id="MobiDB-lite"/>
    </source>
</evidence>
<proteinExistence type="predicted"/>
<comment type="caution">
    <text evidence="3">The sequence shown here is derived from an EMBL/GenBank/DDBJ whole genome shotgun (WGS) entry which is preliminary data.</text>
</comment>
<accession>A0A1Y2HXU3</accession>
<name>A0A1Y2HXU3_9FUNG</name>
<gene>
    <name evidence="3" type="ORF">BCR44DRAFT_316320</name>
</gene>
<dbReference type="InterPro" id="IPR046496">
    <property type="entry name" value="DUF6589"/>
</dbReference>
<dbReference type="Proteomes" id="UP000193411">
    <property type="component" value="Unassembled WGS sequence"/>
</dbReference>
<evidence type="ECO:0000259" key="2">
    <source>
        <dbReference type="Pfam" id="PF20231"/>
    </source>
</evidence>
<dbReference type="EMBL" id="MCFL01000005">
    <property type="protein sequence ID" value="ORZ39329.1"/>
    <property type="molecule type" value="Genomic_DNA"/>
</dbReference>
<sequence>MRTECHNLAAGTDSILRKPHESFDLESTVTAISSQAPTLMLFLRNLMSANRPSREDALSDTRRQIKQTRAAFIVSQLMFSCSQQNNTFQTHLGVQVKFSGLSKTCISIAHDLGISCSNQTISNAIDRVARAARKHAIEVASSQEPFIIVMDNVNLVARVSQAGGGHQNEMHNLTNFIGIRPTSEQARAEFAHAKTLHHKPLSSVDDEDEGFDRFLVTEDDEEFLFDRICTFIARLAAPLFEEAYSQKPYVPLRMQTSPSPPQLSLPRVSVFPVALMDQDENKVDEVVTLGEELVHTLQCDCDIKKAKGELAREEHESDHGACEEEDVELREDAESREDEMAPPEALNCKACCAKRLEKDAVLIFGDGLTVRNLRKAVFLRLHDSGDDLQCIQALPADWHANYELVKIIHKRWFGVMSDAGTLAWLRELTSRRDCDPEGKNYKAGYQLIENLAQLHVIDAIESELARTRQQPQHDLVPDAFALLVGNVCRRLFTNSPESDTSPAAKKARYVDGFLRHAIMMVDMYDAIQRNRPDDVLTYWKLLLQTCIHGTEANYVKEAVNLLDAMSSKHVLPPQLRYLAKHFRNVIISDRPGAPCRPLDHILEEYNMLIKDLIRRSDGKWSPRFLNTMSLAATTTKSAQGDILRYLHPDQYRSTSHTAGDLTSELKNALAQLRTENQSILTFSGANVTTIDPKFQSEEYITGRIKNHLYHLRVERGQTMASATQVLATCDCELCVF</sequence>
<dbReference type="Pfam" id="PF20231">
    <property type="entry name" value="DUF6589"/>
    <property type="match status" value="1"/>
</dbReference>